<feature type="region of interest" description="Disordered" evidence="2">
    <location>
        <begin position="480"/>
        <end position="508"/>
    </location>
</feature>
<feature type="region of interest" description="Disordered" evidence="2">
    <location>
        <begin position="1169"/>
        <end position="1188"/>
    </location>
</feature>
<evidence type="ECO:0000313" key="4">
    <source>
        <dbReference type="Proteomes" id="UP000515140"/>
    </source>
</evidence>
<dbReference type="PRINTS" id="PR01415">
    <property type="entry name" value="ANKYRIN"/>
</dbReference>
<feature type="compositionally biased region" description="Basic and acidic residues" evidence="2">
    <location>
        <begin position="624"/>
        <end position="635"/>
    </location>
</feature>
<feature type="compositionally biased region" description="Basic and acidic residues" evidence="2">
    <location>
        <begin position="817"/>
        <end position="866"/>
    </location>
</feature>
<keyword evidence="4" id="KW-1185">Reference proteome</keyword>
<dbReference type="PROSITE" id="PS50297">
    <property type="entry name" value="ANK_REP_REGION"/>
    <property type="match status" value="6"/>
</dbReference>
<dbReference type="InterPro" id="IPR040843">
    <property type="entry name" value="RAMA"/>
</dbReference>
<dbReference type="KEGG" id="pcw:110216564"/>
<keyword evidence="1" id="KW-0040">ANK repeat</keyword>
<proteinExistence type="predicted"/>
<feature type="compositionally biased region" description="Polar residues" evidence="2">
    <location>
        <begin position="1292"/>
        <end position="1303"/>
    </location>
</feature>
<dbReference type="FunCoup" id="A0A6P5LBG5">
    <property type="interactions" value="95"/>
</dbReference>
<feature type="region of interest" description="Disordered" evidence="2">
    <location>
        <begin position="1289"/>
        <end position="1371"/>
    </location>
</feature>
<evidence type="ECO:0000259" key="3">
    <source>
        <dbReference type="Pfam" id="PF18755"/>
    </source>
</evidence>
<dbReference type="InterPro" id="IPR002110">
    <property type="entry name" value="Ankyrin_rpt"/>
</dbReference>
<feature type="region of interest" description="Disordered" evidence="2">
    <location>
        <begin position="386"/>
        <end position="405"/>
    </location>
</feature>
<feature type="compositionally biased region" description="Basic and acidic residues" evidence="2">
    <location>
        <begin position="480"/>
        <end position="496"/>
    </location>
</feature>
<dbReference type="RefSeq" id="XP_020854074.1">
    <property type="nucleotide sequence ID" value="XM_020998415.1"/>
</dbReference>
<feature type="compositionally biased region" description="Basic and acidic residues" evidence="2">
    <location>
        <begin position="882"/>
        <end position="892"/>
    </location>
</feature>
<feature type="repeat" description="ANK" evidence="1">
    <location>
        <begin position="243"/>
        <end position="275"/>
    </location>
</feature>
<feature type="repeat" description="ANK" evidence="1">
    <location>
        <begin position="1021"/>
        <end position="1053"/>
    </location>
</feature>
<feature type="compositionally biased region" description="Polar residues" evidence="2">
    <location>
        <begin position="801"/>
        <end position="815"/>
    </location>
</feature>
<feature type="compositionally biased region" description="Polar residues" evidence="2">
    <location>
        <begin position="1349"/>
        <end position="1371"/>
    </location>
</feature>
<dbReference type="Proteomes" id="UP000515140">
    <property type="component" value="Unplaced"/>
</dbReference>
<evidence type="ECO:0000313" key="5">
    <source>
        <dbReference type="RefSeq" id="XP_020854074.1"/>
    </source>
</evidence>
<dbReference type="Pfam" id="PF18755">
    <property type="entry name" value="RAMA"/>
    <property type="match status" value="1"/>
</dbReference>
<dbReference type="PANTHER" id="PTHR24176:SF14">
    <property type="entry name" value="ANKYRIN REPEAT DOMAIN-CONTAINING PROTEIN 31"/>
    <property type="match status" value="1"/>
</dbReference>
<feature type="domain" description="RAMA" evidence="3">
    <location>
        <begin position="1563"/>
        <end position="1663"/>
    </location>
</feature>
<dbReference type="Pfam" id="PF12796">
    <property type="entry name" value="Ank_2"/>
    <property type="match status" value="2"/>
</dbReference>
<feature type="compositionally biased region" description="Polar residues" evidence="2">
    <location>
        <begin position="957"/>
        <end position="982"/>
    </location>
</feature>
<feature type="compositionally biased region" description="Basic and acidic residues" evidence="2">
    <location>
        <begin position="1304"/>
        <end position="1323"/>
    </location>
</feature>
<dbReference type="CTD" id="256006"/>
<dbReference type="Gene3D" id="1.25.40.20">
    <property type="entry name" value="Ankyrin repeat-containing domain"/>
    <property type="match status" value="2"/>
</dbReference>
<feature type="compositionally biased region" description="Polar residues" evidence="2">
    <location>
        <begin position="396"/>
        <end position="405"/>
    </location>
</feature>
<gene>
    <name evidence="5" type="primary">ANKRD31</name>
</gene>
<evidence type="ECO:0000256" key="2">
    <source>
        <dbReference type="SAM" id="MobiDB-lite"/>
    </source>
</evidence>
<feature type="region of interest" description="Disordered" evidence="2">
    <location>
        <begin position="622"/>
        <end position="643"/>
    </location>
</feature>
<dbReference type="InterPro" id="IPR042334">
    <property type="entry name" value="ANKRD31"/>
</dbReference>
<dbReference type="InParanoid" id="A0A6P5LBG5"/>
<feature type="repeat" description="ANK" evidence="1">
    <location>
        <begin position="276"/>
        <end position="308"/>
    </location>
</feature>
<reference evidence="5" key="1">
    <citation type="submission" date="2025-08" db="UniProtKB">
        <authorList>
            <consortium name="RefSeq"/>
        </authorList>
    </citation>
    <scope>IDENTIFICATION</scope>
    <source>
        <tissue evidence="5">Spleen</tissue>
    </source>
</reference>
<feature type="compositionally biased region" description="Polar residues" evidence="2">
    <location>
        <begin position="497"/>
        <end position="508"/>
    </location>
</feature>
<name>A0A6P5LBG5_PHACI</name>
<dbReference type="InterPro" id="IPR036770">
    <property type="entry name" value="Ankyrin_rpt-contain_sf"/>
</dbReference>
<feature type="compositionally biased region" description="Basic and acidic residues" evidence="2">
    <location>
        <begin position="914"/>
        <end position="932"/>
    </location>
</feature>
<dbReference type="PROSITE" id="PS50088">
    <property type="entry name" value="ANK_REPEAT"/>
    <property type="match status" value="6"/>
</dbReference>
<feature type="region of interest" description="Disordered" evidence="2">
    <location>
        <begin position="801"/>
        <end position="1024"/>
    </location>
</feature>
<organism evidence="4 5">
    <name type="scientific">Phascolarctos cinereus</name>
    <name type="common">Koala</name>
    <dbReference type="NCBI Taxonomy" id="38626"/>
    <lineage>
        <taxon>Eukaryota</taxon>
        <taxon>Metazoa</taxon>
        <taxon>Chordata</taxon>
        <taxon>Craniata</taxon>
        <taxon>Vertebrata</taxon>
        <taxon>Euteleostomi</taxon>
        <taxon>Mammalia</taxon>
        <taxon>Metatheria</taxon>
        <taxon>Diprotodontia</taxon>
        <taxon>Phascolarctidae</taxon>
        <taxon>Phascolarctos</taxon>
    </lineage>
</organism>
<feature type="repeat" description="ANK" evidence="1">
    <location>
        <begin position="1054"/>
        <end position="1086"/>
    </location>
</feature>
<dbReference type="SMART" id="SM00248">
    <property type="entry name" value="ANK"/>
    <property type="match status" value="6"/>
</dbReference>
<dbReference type="GeneID" id="110216564"/>
<feature type="compositionally biased region" description="Basic residues" evidence="2">
    <location>
        <begin position="1014"/>
        <end position="1024"/>
    </location>
</feature>
<feature type="repeat" description="ANK" evidence="1">
    <location>
        <begin position="309"/>
        <end position="341"/>
    </location>
</feature>
<dbReference type="SUPFAM" id="SSF48403">
    <property type="entry name" value="Ankyrin repeat"/>
    <property type="match status" value="2"/>
</dbReference>
<dbReference type="PANTHER" id="PTHR24176">
    <property type="entry name" value="ANKYRIN REPEAT DOMAIN-CONTAINING PROTEIN 31-RELATED"/>
    <property type="match status" value="1"/>
</dbReference>
<accession>A0A6P5LBG5</accession>
<sequence length="1732" mass="194600">MLEKFGADWIEEASSPEIRLVYKLKEYLQEQMNKHMINPVCKEIFITIDMDEMKSPLFTEKGPQDDQVLDSEWQNDHNYPAGFDAEDLGFLQRPEKDKEDPSSFGQETLAHQNVACLDGPSKERDLNSMETNTVMETSYMLRRSARLKTVREGATPKNIDEAYKMPEETLQKTDNTLPTEYFRTQDSAFQNNSDEKSVEWSKKQILSAYSCDEQIKKSRRTAKPKKSHRSILKLSSINRRDIYGESPLHKAAQADDSTLVKKYIKLGGNVKLADYAGWTALHEASMDGFYKTVLELLKGGADVNCKGMKQITPIYDAVLNGHYKVAELLLQNGADPLFRNDYGKCALDEASDPHMKQLLEQYIHKPRRYPTVEQRNRSELLHPEDTYQHKKPECSPRSSQYFNNENSRGIKDRKIEVSKGNKGNLLSNKGAVNENHQKISKNKKLIPTRNEQSTVDQINAKEPPKINMQNVHEPKNFVPVRERESRTVPKRTEMSGRKSNTRIPVTTSSKRITRSIAHQQQNPETFCDLSEKSGTMTDSVTPMLKNHLGHNSEVFSVSKGRGTCQDDITSLTLMTQEEPSQSIRSADCQKEPDILESETAEPAEAILSGLPSYEEAKLSLATKGSDHTAPHEKPVPCEASDNNLSQKSESVTAWEKCFLSFVDRNVNNGNDSNDDGDGGCLSEATMLPEKMTCFVNYENQNNCKMNSEHEEESSSQYYLPSETRSLLQENVFQEVSQQDIINLSDSDCTVISERYVVNDVQNIRRITSDVNPEQIPLANTGTPSTPDLSGQISGVEISTSLHNNNTAAPSSLVNQTDEERMAKVRGEESSERTCTEKTQESCQKRTEYTGQSHEKEASKMEIKQSELPESDVIPNKNVRSTKNIDEDLRDSSQLKQGMEKTVPSLSDKGMTDNVNREQNTKSHKEARGKRSPDTYVPRNLQLHEKRVQIKRKRQDLQETTYSQDLSSSISTNKDLQNQSQQEDSSDPKASKIPEPSAFGKEVLPDKPSYGTVTKVHKRNAKGKSRLHLAAKRGDLSLVKALIESEAHLNQKDNAGWTALHEAANKGFNEVMVELLKAGANVNSESLGGLLPIHNAVEGNHLKAAEILLQHGANPNQKDGDQKSALDRAEDENMKKLLKSYSGNETREICHSKVTAEKLSSRLKRQKPESCCKTKHAGPLSFSHQDSTRERAPVHESICTILQDIEEKQESLLLFEIRTPKDADQYSEKMLQIKDIMDSVLAKQKKERDDLAKKYRASVESFKHGALREQLANLAARQKSLLMVAQKQKKLSQKIQNYKNTRNRSGLDMRGEQPDSRNSSENDKGSPTPVERTGQPDLASDPVGSPASPPSRNGQKTQCATESRQEDNQNLDSCISERGAYEKAAESECFSFNELMRKGRPGDPTLERTSKSNYTHSIERVKLPPQPMTPSAPAEYLQEENYIEVITAKGSKSLNPSAITETLNVLETTSATVRNNIHQPSSVCQPALTSCLLPGNTAKKTVSQDPPRAVSESLMQSFLTHQGNARVDSRALLRMKQNHTESRPIGALAANSQINFSSESANQNNKQEPLNYRAEMKMKKTQIKELISLGRIKPGNDVLEFKMQDATYKASILLNGKIKAKNGEIYQNPITWIKALLGSNISVTWKYVWNKVTYLGKELCKYVTEEVPVITEPNVVLQENQPCLPGPSSDSVQNLTHYLQLNEILLIGNQEFLPCHIMDQHWKFYLASKDGPF</sequence>
<protein>
    <submittedName>
        <fullName evidence="5">Ankyrin repeat domain-containing protein 31</fullName>
    </submittedName>
</protein>
<feature type="repeat" description="ANK" evidence="1">
    <location>
        <begin position="1087"/>
        <end position="1119"/>
    </location>
</feature>
<evidence type="ECO:0000256" key="1">
    <source>
        <dbReference type="PROSITE-ProRule" id="PRU00023"/>
    </source>
</evidence>